<accession>A0A1Q2LHU0</accession>
<reference evidence="2 3" key="1">
    <citation type="submission" date="2017-02" db="EMBL/GenBank/DDBJ databases">
        <title>Whole genome sequencing of Helicobacter bilis strain AAQJH.</title>
        <authorList>
            <person name="Conlan S."/>
            <person name="Thomas P.J."/>
            <person name="Mullikin J."/>
            <person name="Palmore T.N."/>
            <person name="Frank K.M."/>
            <person name="Segre J.A."/>
        </authorList>
    </citation>
    <scope>NUCLEOTIDE SEQUENCE [LARGE SCALE GENOMIC DNA]</scope>
    <source>
        <strain evidence="2 3">AAQJH</strain>
    </source>
</reference>
<dbReference type="EMBL" id="CP019645">
    <property type="protein sequence ID" value="AQQ59532.1"/>
    <property type="molecule type" value="Genomic_DNA"/>
</dbReference>
<dbReference type="KEGG" id="hbl:XJ32_04855"/>
<dbReference type="RefSeq" id="WP_077388533.1">
    <property type="nucleotide sequence ID" value="NZ_CP019645.1"/>
</dbReference>
<keyword evidence="1" id="KW-1133">Transmembrane helix</keyword>
<sequence>MRENITKHTYIINLCYFTKYIWRYICLCFLMSFCLYAVENNTDKEIESQTNKANPYNIDYPNLDSKYYPYIRSRNKFYDKDIAKIIENVDRAEAKNAFFVGAAYGFNINVALPFFVDAGIIGTQNTKSAAPNFSLFGFRVGYQKYTGKMLPINHFGYQIYIDFCVSLGKSGLFFTGINADMLWDFLELHGFIGSMNLGVGLGSSKITGLAISPYGDKYEAAYRLNLGISVRYPQLHHKAGIYFGSTQGTERGFLGYTMMIGYDYVF</sequence>
<dbReference type="Proteomes" id="UP000188298">
    <property type="component" value="Chromosome"/>
</dbReference>
<organism evidence="2 3">
    <name type="scientific">Helicobacter bilis</name>
    <dbReference type="NCBI Taxonomy" id="37372"/>
    <lineage>
        <taxon>Bacteria</taxon>
        <taxon>Pseudomonadati</taxon>
        <taxon>Campylobacterota</taxon>
        <taxon>Epsilonproteobacteria</taxon>
        <taxon>Campylobacterales</taxon>
        <taxon>Helicobacteraceae</taxon>
        <taxon>Helicobacter</taxon>
    </lineage>
</organism>
<gene>
    <name evidence="2" type="ORF">XJ32_04855</name>
</gene>
<proteinExistence type="predicted"/>
<feature type="transmembrane region" description="Helical" evidence="1">
    <location>
        <begin position="21"/>
        <end position="38"/>
    </location>
</feature>
<dbReference type="AlphaFoldDB" id="A0A1Q2LHU0"/>
<keyword evidence="1" id="KW-0812">Transmembrane</keyword>
<keyword evidence="1" id="KW-0472">Membrane</keyword>
<evidence type="ECO:0000256" key="1">
    <source>
        <dbReference type="SAM" id="Phobius"/>
    </source>
</evidence>
<evidence type="ECO:0000313" key="2">
    <source>
        <dbReference type="EMBL" id="AQQ59532.1"/>
    </source>
</evidence>
<evidence type="ECO:0008006" key="4">
    <source>
        <dbReference type="Google" id="ProtNLM"/>
    </source>
</evidence>
<name>A0A1Q2LHU0_9HELI</name>
<protein>
    <recommendedName>
        <fullName evidence="4">Outer membrane beta-barrel protein</fullName>
    </recommendedName>
</protein>
<evidence type="ECO:0000313" key="3">
    <source>
        <dbReference type="Proteomes" id="UP000188298"/>
    </source>
</evidence>